<proteinExistence type="predicted"/>
<dbReference type="Pfam" id="PF01544">
    <property type="entry name" value="CorA"/>
    <property type="match status" value="1"/>
</dbReference>
<keyword evidence="2" id="KW-0472">Membrane</keyword>
<dbReference type="AlphaFoldDB" id="A0A0C3EI94"/>
<dbReference type="STRING" id="765440.A0A0C3EI94"/>
<dbReference type="Proteomes" id="UP000054166">
    <property type="component" value="Unassembled WGS sequence"/>
</dbReference>
<dbReference type="InterPro" id="IPR002523">
    <property type="entry name" value="MgTranspt_CorA/ZnTranspt_ZntB"/>
</dbReference>
<evidence type="ECO:0000313" key="3">
    <source>
        <dbReference type="EMBL" id="KIM72370.1"/>
    </source>
</evidence>
<keyword evidence="2" id="KW-0812">Transmembrane</keyword>
<dbReference type="GO" id="GO:0046873">
    <property type="term" value="F:metal ion transmembrane transporter activity"/>
    <property type="evidence" value="ECO:0007669"/>
    <property type="project" value="InterPro"/>
</dbReference>
<organism evidence="3 4">
    <name type="scientific">Piloderma croceum (strain F 1598)</name>
    <dbReference type="NCBI Taxonomy" id="765440"/>
    <lineage>
        <taxon>Eukaryota</taxon>
        <taxon>Fungi</taxon>
        <taxon>Dikarya</taxon>
        <taxon>Basidiomycota</taxon>
        <taxon>Agaricomycotina</taxon>
        <taxon>Agaricomycetes</taxon>
        <taxon>Agaricomycetidae</taxon>
        <taxon>Atheliales</taxon>
        <taxon>Atheliaceae</taxon>
        <taxon>Piloderma</taxon>
    </lineage>
</organism>
<feature type="region of interest" description="Disordered" evidence="1">
    <location>
        <begin position="1"/>
        <end position="24"/>
    </location>
</feature>
<dbReference type="Gene3D" id="1.20.58.340">
    <property type="entry name" value="Magnesium transport protein CorA, transmembrane region"/>
    <property type="match status" value="1"/>
</dbReference>
<dbReference type="GO" id="GO:0016020">
    <property type="term" value="C:membrane"/>
    <property type="evidence" value="ECO:0007669"/>
    <property type="project" value="InterPro"/>
</dbReference>
<keyword evidence="4" id="KW-1185">Reference proteome</keyword>
<dbReference type="OrthoDB" id="3231000at2759"/>
<keyword evidence="2" id="KW-1133">Transmembrane helix</keyword>
<dbReference type="EMBL" id="KN833137">
    <property type="protein sequence ID" value="KIM72370.1"/>
    <property type="molecule type" value="Genomic_DNA"/>
</dbReference>
<feature type="transmembrane region" description="Helical" evidence="2">
    <location>
        <begin position="429"/>
        <end position="450"/>
    </location>
</feature>
<evidence type="ECO:0000256" key="2">
    <source>
        <dbReference type="SAM" id="Phobius"/>
    </source>
</evidence>
<gene>
    <name evidence="3" type="ORF">PILCRDRAFT_16193</name>
</gene>
<accession>A0A0C3EI94</accession>
<dbReference type="HOGENOM" id="CLU_546367_0_0_1"/>
<protein>
    <submittedName>
        <fullName evidence="3">Uncharacterized protein</fullName>
    </submittedName>
</protein>
<evidence type="ECO:0000313" key="4">
    <source>
        <dbReference type="Proteomes" id="UP000054166"/>
    </source>
</evidence>
<dbReference type="InParanoid" id="A0A0C3EI94"/>
<feature type="transmembrane region" description="Helical" evidence="2">
    <location>
        <begin position="404"/>
        <end position="423"/>
    </location>
</feature>
<reference evidence="4" key="2">
    <citation type="submission" date="2015-01" db="EMBL/GenBank/DDBJ databases">
        <title>Evolutionary Origins and Diversification of the Mycorrhizal Mutualists.</title>
        <authorList>
            <consortium name="DOE Joint Genome Institute"/>
            <consortium name="Mycorrhizal Genomics Consortium"/>
            <person name="Kohler A."/>
            <person name="Kuo A."/>
            <person name="Nagy L.G."/>
            <person name="Floudas D."/>
            <person name="Copeland A."/>
            <person name="Barry K.W."/>
            <person name="Cichocki N."/>
            <person name="Veneault-Fourrey C."/>
            <person name="LaButti K."/>
            <person name="Lindquist E.A."/>
            <person name="Lipzen A."/>
            <person name="Lundell T."/>
            <person name="Morin E."/>
            <person name="Murat C."/>
            <person name="Riley R."/>
            <person name="Ohm R."/>
            <person name="Sun H."/>
            <person name="Tunlid A."/>
            <person name="Henrissat B."/>
            <person name="Grigoriev I.V."/>
            <person name="Hibbett D.S."/>
            <person name="Martin F."/>
        </authorList>
    </citation>
    <scope>NUCLEOTIDE SEQUENCE [LARGE SCALE GENOMIC DNA]</scope>
    <source>
        <strain evidence="4">F 1598</strain>
    </source>
</reference>
<name>A0A0C3EI94_PILCF</name>
<evidence type="ECO:0000256" key="1">
    <source>
        <dbReference type="SAM" id="MobiDB-lite"/>
    </source>
</evidence>
<sequence>MLPPNSTRTAHNTDVGSPTGSTPQIEGQALANYRAEPDLCEFMNKYQTASFKASCFEIRKDVGLGSKTTFTDVQHFRGYFSSPPDVLTQIQIIEVHELSAHGLQAIGSFFGIHLDFWAWITSDEAADGYWLHNHNDGKVLCFDLPGIEFYRGPNLPSKAFMRSGRLKQLSSLHRFYGDELASDGLFNLFANRRVSVYLLKHNDLPVFIHFREDCQHISSLQLKRDPADRIAGIFGKTFYEKLQAALATDKDTYKGLGEDPICLVAMIQSELMLSWHHLAQRLQNDLEKLDNRLNYSALEAVPLYLDRDITHMLERFAQHMEAHQGFVRYCISGQNSLRPGIDATILLNRVDFNTQILQRRLQRLAKRIGGISNTMHNQLANQRARLQRLDTQISLEQGRSVARLSLIATFFVPLSFSASVLSMNADRPLWIYFAVAMPCTVLTAITLIILNWASKPVQLLSPTILMEELTEKQHQQNAGRIGSTM</sequence>
<reference evidence="3 4" key="1">
    <citation type="submission" date="2014-04" db="EMBL/GenBank/DDBJ databases">
        <authorList>
            <consortium name="DOE Joint Genome Institute"/>
            <person name="Kuo A."/>
            <person name="Tarkka M."/>
            <person name="Buscot F."/>
            <person name="Kohler A."/>
            <person name="Nagy L.G."/>
            <person name="Floudas D."/>
            <person name="Copeland A."/>
            <person name="Barry K.W."/>
            <person name="Cichocki N."/>
            <person name="Veneault-Fourrey C."/>
            <person name="LaButti K."/>
            <person name="Lindquist E.A."/>
            <person name="Lipzen A."/>
            <person name="Lundell T."/>
            <person name="Morin E."/>
            <person name="Murat C."/>
            <person name="Sun H."/>
            <person name="Tunlid A."/>
            <person name="Henrissat B."/>
            <person name="Grigoriev I.V."/>
            <person name="Hibbett D.S."/>
            <person name="Martin F."/>
            <person name="Nordberg H.P."/>
            <person name="Cantor M.N."/>
            <person name="Hua S.X."/>
        </authorList>
    </citation>
    <scope>NUCLEOTIDE SEQUENCE [LARGE SCALE GENOMIC DNA]</scope>
    <source>
        <strain evidence="3 4">F 1598</strain>
    </source>
</reference>